<reference evidence="1 2" key="1">
    <citation type="submission" date="2016-03" db="EMBL/GenBank/DDBJ databases">
        <authorList>
            <person name="Sant'Anna F.H."/>
            <person name="Ambrosini A."/>
            <person name="Souza R."/>
            <person name="Bach E."/>
            <person name="Fernandes G."/>
            <person name="Balsanelli E."/>
            <person name="Baura V.A."/>
            <person name="Souza E.M."/>
            <person name="Passaglia L."/>
        </authorList>
    </citation>
    <scope>NUCLEOTIDE SEQUENCE [LARGE SCALE GENOMIC DNA]</scope>
    <source>
        <strain evidence="1 2">P26E</strain>
    </source>
</reference>
<organism evidence="1 2">
    <name type="scientific">Paenibacillus helianthi</name>
    <dbReference type="NCBI Taxonomy" id="1349432"/>
    <lineage>
        <taxon>Bacteria</taxon>
        <taxon>Bacillati</taxon>
        <taxon>Bacillota</taxon>
        <taxon>Bacilli</taxon>
        <taxon>Bacillales</taxon>
        <taxon>Paenibacillaceae</taxon>
        <taxon>Paenibacillus</taxon>
    </lineage>
</organism>
<accession>A0ABX3ERD9</accession>
<dbReference type="EMBL" id="LVWI01000041">
    <property type="protein sequence ID" value="OKP86016.1"/>
    <property type="molecule type" value="Genomic_DNA"/>
</dbReference>
<dbReference type="Proteomes" id="UP000186058">
    <property type="component" value="Unassembled WGS sequence"/>
</dbReference>
<evidence type="ECO:0000313" key="1">
    <source>
        <dbReference type="EMBL" id="OKP86016.1"/>
    </source>
</evidence>
<protein>
    <recommendedName>
        <fullName evidence="3">Lipoprotein</fullName>
    </recommendedName>
</protein>
<dbReference type="InterPro" id="IPR028994">
    <property type="entry name" value="Integrin_alpha_N"/>
</dbReference>
<comment type="caution">
    <text evidence="1">The sequence shown here is derived from an EMBL/GenBank/DDBJ whole genome shotgun (WGS) entry which is preliminary data.</text>
</comment>
<dbReference type="PROSITE" id="PS51257">
    <property type="entry name" value="PROKAR_LIPOPROTEIN"/>
    <property type="match status" value="1"/>
</dbReference>
<sequence length="233" mass="25580">MRMRLPIEVQIMALCFVVSCIATSCDSGDPSGKVSEELPHKLTSEQAGALILANKNLSTSSEMASHLIDITPSDIWEQTGHQLFKNIEATSSWDTFAVSDGSAVQIGMGFGGFGVTSAVPYDVNKDGTVDIVYAYSFGSGLHRSVIAWLDLQNSTEHIISSKPAQTDFRQYDLILKTEDKQIGVYRIKNTGTSKTSLDVLRTYPSKTDIENMTLVKEGELVWENGEFFNIPVD</sequence>
<proteinExistence type="predicted"/>
<keyword evidence="2" id="KW-1185">Reference proteome</keyword>
<dbReference type="SUPFAM" id="SSF69318">
    <property type="entry name" value="Integrin alpha N-terminal domain"/>
    <property type="match status" value="1"/>
</dbReference>
<name>A0ABX3ERD9_9BACL</name>
<evidence type="ECO:0000313" key="2">
    <source>
        <dbReference type="Proteomes" id="UP000186058"/>
    </source>
</evidence>
<evidence type="ECO:0008006" key="3">
    <source>
        <dbReference type="Google" id="ProtNLM"/>
    </source>
</evidence>
<gene>
    <name evidence="1" type="ORF">A3844_14785</name>
</gene>